<evidence type="ECO:0000256" key="1">
    <source>
        <dbReference type="ARBA" id="ARBA00008857"/>
    </source>
</evidence>
<protein>
    <submittedName>
        <fullName evidence="5">Integrase family protein</fullName>
    </submittedName>
</protein>
<dbReference type="Pfam" id="PF13356">
    <property type="entry name" value="Arm-DNA-bind_3"/>
    <property type="match status" value="1"/>
</dbReference>
<name>A0ABD4YXA8_9BURK</name>
<proteinExistence type="inferred from homology"/>
<dbReference type="AlphaFoldDB" id="A0ABD4YXA8"/>
<feature type="domain" description="Integrase DNA-binding" evidence="4">
    <location>
        <begin position="4"/>
        <end position="94"/>
    </location>
</feature>
<dbReference type="GO" id="GO:0015074">
    <property type="term" value="P:DNA integration"/>
    <property type="evidence" value="ECO:0007669"/>
    <property type="project" value="UniProtKB-KW"/>
</dbReference>
<keyword evidence="2" id="KW-0229">DNA integration</keyword>
<dbReference type="GO" id="GO:0006310">
    <property type="term" value="P:DNA recombination"/>
    <property type="evidence" value="ECO:0007669"/>
    <property type="project" value="UniProtKB-KW"/>
</dbReference>
<dbReference type="RefSeq" id="WP_279991515.1">
    <property type="nucleotide sequence ID" value="NZ_JAOBZK010000027.1"/>
</dbReference>
<evidence type="ECO:0000256" key="3">
    <source>
        <dbReference type="ARBA" id="ARBA00023172"/>
    </source>
</evidence>
<dbReference type="SUPFAM" id="SSF56349">
    <property type="entry name" value="DNA breaking-rejoining enzymes"/>
    <property type="match status" value="1"/>
</dbReference>
<dbReference type="InterPro" id="IPR050808">
    <property type="entry name" value="Phage_Integrase"/>
</dbReference>
<dbReference type="Proteomes" id="UP001158644">
    <property type="component" value="Unassembled WGS sequence"/>
</dbReference>
<comment type="caution">
    <text evidence="5">The sequence shown here is derived from an EMBL/GenBank/DDBJ whole genome shotgun (WGS) entry which is preliminary data.</text>
</comment>
<gene>
    <name evidence="5" type="ORF">N5C72_18610</name>
</gene>
<evidence type="ECO:0000313" key="5">
    <source>
        <dbReference type="EMBL" id="MDH1180102.1"/>
    </source>
</evidence>
<dbReference type="PANTHER" id="PTHR30629:SF2">
    <property type="entry name" value="PROPHAGE INTEGRASE INTS-RELATED"/>
    <property type="match status" value="1"/>
</dbReference>
<dbReference type="InterPro" id="IPR011010">
    <property type="entry name" value="DNA_brk_join_enz"/>
</dbReference>
<keyword evidence="3" id="KW-0233">DNA recombination</keyword>
<dbReference type="Gene3D" id="3.30.160.390">
    <property type="entry name" value="Integrase, DNA-binding domain"/>
    <property type="match status" value="1"/>
</dbReference>
<organism evidence="5 6">
    <name type="scientific">Achromobacter mucicolens</name>
    <dbReference type="NCBI Taxonomy" id="1389922"/>
    <lineage>
        <taxon>Bacteria</taxon>
        <taxon>Pseudomonadati</taxon>
        <taxon>Pseudomonadota</taxon>
        <taxon>Betaproteobacteria</taxon>
        <taxon>Burkholderiales</taxon>
        <taxon>Alcaligenaceae</taxon>
        <taxon>Achromobacter</taxon>
    </lineage>
</organism>
<evidence type="ECO:0000256" key="2">
    <source>
        <dbReference type="ARBA" id="ARBA00022908"/>
    </source>
</evidence>
<dbReference type="InterPro" id="IPR025166">
    <property type="entry name" value="Integrase_DNA_bind_dom"/>
</dbReference>
<dbReference type="Gene3D" id="1.10.443.10">
    <property type="entry name" value="Intergrase catalytic core"/>
    <property type="match status" value="1"/>
</dbReference>
<dbReference type="EMBL" id="JAOBZK010000027">
    <property type="protein sequence ID" value="MDH1180102.1"/>
    <property type="molecule type" value="Genomic_DNA"/>
</dbReference>
<accession>A0ABD4YXA8</accession>
<comment type="similarity">
    <text evidence="1">Belongs to the 'phage' integrase family.</text>
</comment>
<sequence>MPALTTRAVEAHKPQAKPYKITLDRGVQLRIAPDGLRTVLVRYTVKGTDDERQYTLPQEYGDGPGQIKLADACAEGQRIRALARAGTDWPAEEEARLRAEAEALVQAATKVPTLAEGLREYVEKKRRTKDGLPLKARTKSEYLDMIAPGKVGKNGRKFADGELVPLADTPMPEITAKAIWDVYNTQLKRSRRRADYAMQVLRAVLRWHGITIPDNPLSQTTAGRDRIVIAAPKGDPTPIPAEKLGAWWLAACACPRQIGADYYRFQVLTGCRGVEIHGAKKYEYEPIRIRDVDLKTGRILLIDTKNRTNHQLLLSRQALAIAEKACKGRKPEDPLFDIVDARKVLAWINKRAGTHVQGHDMRATFATIAEELVSGGVLKRMINHAANNDVTLGHYVGKGEAQLRAGWQTVADFIENAAAEETARLSAPDAPAAGTCADAVTTAQETKLELEVA</sequence>
<dbReference type="InterPro" id="IPR038488">
    <property type="entry name" value="Integrase_DNA-bd_sf"/>
</dbReference>
<dbReference type="PANTHER" id="PTHR30629">
    <property type="entry name" value="PROPHAGE INTEGRASE"/>
    <property type="match status" value="1"/>
</dbReference>
<dbReference type="InterPro" id="IPR013762">
    <property type="entry name" value="Integrase-like_cat_sf"/>
</dbReference>
<evidence type="ECO:0000259" key="4">
    <source>
        <dbReference type="Pfam" id="PF13356"/>
    </source>
</evidence>
<evidence type="ECO:0000313" key="6">
    <source>
        <dbReference type="Proteomes" id="UP001158644"/>
    </source>
</evidence>
<reference evidence="5 6" key="1">
    <citation type="submission" date="2022-09" db="EMBL/GenBank/DDBJ databases">
        <title>Intensive care unit water sources are persistently colonized with multi-drug resistant bacteria and are the site of extensive horizontal gene transfer of antibiotic resistance genes.</title>
        <authorList>
            <person name="Diorio-Toth L."/>
        </authorList>
    </citation>
    <scope>NUCLEOTIDE SEQUENCE [LARGE SCALE GENOMIC DNA]</scope>
    <source>
        <strain evidence="5 6">GD03967</strain>
    </source>
</reference>